<keyword evidence="7 14" id="KW-0460">Magnesium</keyword>
<feature type="binding site" evidence="14">
    <location>
        <position position="191"/>
    </location>
    <ligand>
        <name>Mg(2+)</name>
        <dbReference type="ChEBI" id="CHEBI:18420"/>
    </ligand>
</feature>
<feature type="binding site" evidence="12">
    <location>
        <position position="475"/>
    </location>
    <ligand>
        <name>substrate</name>
    </ligand>
</feature>
<keyword evidence="16" id="KW-0106">Calcium</keyword>
<dbReference type="PROSITE" id="PS00802">
    <property type="entry name" value="TRANSKETOLASE_2"/>
    <property type="match status" value="1"/>
</dbReference>
<dbReference type="eggNOG" id="COG0021">
    <property type="taxonomic scope" value="Bacteria"/>
</dbReference>
<proteinExistence type="inferred from homology"/>
<evidence type="ECO:0000256" key="11">
    <source>
        <dbReference type="PIRSR" id="PIRSR605478-1"/>
    </source>
</evidence>
<comment type="cofactor">
    <cofactor evidence="14">
        <name>Mg(2+)</name>
        <dbReference type="ChEBI" id="CHEBI:18420"/>
    </cofactor>
    <text evidence="14">Binds 1 Mg(2+) ion per subunit. Can also utilize other divalent metal cations, such as Ca(2+), Mn(2+) and Co(2+).</text>
</comment>
<dbReference type="EMBL" id="CP003642">
    <property type="protein sequence ID" value="AFZ24052.1"/>
    <property type="molecule type" value="Genomic_DNA"/>
</dbReference>
<dbReference type="EC" id="2.2.1.1" evidence="3 10"/>
<feature type="domain" description="Transketolase-like pyrimidine-binding" evidence="17">
    <location>
        <begin position="359"/>
        <end position="533"/>
    </location>
</feature>
<gene>
    <name evidence="18" type="ORF">Cylst_1791</name>
</gene>
<keyword evidence="6 14" id="KW-0479">Metal-binding</keyword>
<feature type="binding site" evidence="13">
    <location>
        <position position="191"/>
    </location>
    <ligand>
        <name>thiamine diphosphate</name>
        <dbReference type="ChEBI" id="CHEBI:58937"/>
    </ligand>
</feature>
<dbReference type="FunFam" id="3.40.50.970:FF:000003">
    <property type="entry name" value="Transketolase"/>
    <property type="match status" value="1"/>
</dbReference>
<evidence type="ECO:0000256" key="14">
    <source>
        <dbReference type="PIRSR" id="PIRSR605478-4"/>
    </source>
</evidence>
<dbReference type="PANTHER" id="PTHR43522:SF2">
    <property type="entry name" value="TRANSKETOLASE 1-RELATED"/>
    <property type="match status" value="1"/>
</dbReference>
<dbReference type="InterPro" id="IPR029061">
    <property type="entry name" value="THDP-binding"/>
</dbReference>
<dbReference type="InterPro" id="IPR009014">
    <property type="entry name" value="Transketo_C/PFOR_II"/>
</dbReference>
<dbReference type="GO" id="GO:0004802">
    <property type="term" value="F:transketolase activity"/>
    <property type="evidence" value="ECO:0007669"/>
    <property type="project" value="UniProtKB-UniRule"/>
</dbReference>
<evidence type="ECO:0000256" key="3">
    <source>
        <dbReference type="ARBA" id="ARBA00013152"/>
    </source>
</evidence>
<accession>K9WX18</accession>
<dbReference type="PROSITE" id="PS00801">
    <property type="entry name" value="TRANSKETOLASE_1"/>
    <property type="match status" value="1"/>
</dbReference>
<feature type="binding site" evidence="12">
    <location>
        <position position="528"/>
    </location>
    <ligand>
        <name>substrate</name>
    </ligand>
</feature>
<dbReference type="Pfam" id="PF02779">
    <property type="entry name" value="Transket_pyr"/>
    <property type="match status" value="1"/>
</dbReference>
<dbReference type="Gene3D" id="3.40.50.970">
    <property type="match status" value="2"/>
</dbReference>
<dbReference type="InterPro" id="IPR049557">
    <property type="entry name" value="Transketolase_CS"/>
</dbReference>
<dbReference type="SUPFAM" id="SSF52922">
    <property type="entry name" value="TK C-terminal domain-like"/>
    <property type="match status" value="1"/>
</dbReference>
<feature type="binding site" evidence="13">
    <location>
        <position position="443"/>
    </location>
    <ligand>
        <name>thiamine diphosphate</name>
        <dbReference type="ChEBI" id="CHEBI:58937"/>
    </ligand>
</feature>
<organism evidence="18 19">
    <name type="scientific">Cylindrospermum stagnale PCC 7417</name>
    <dbReference type="NCBI Taxonomy" id="56107"/>
    <lineage>
        <taxon>Bacteria</taxon>
        <taxon>Bacillati</taxon>
        <taxon>Cyanobacteriota</taxon>
        <taxon>Cyanophyceae</taxon>
        <taxon>Nostocales</taxon>
        <taxon>Nostocaceae</taxon>
        <taxon>Cylindrospermum</taxon>
    </lineage>
</organism>
<feature type="binding site" evidence="12">
    <location>
        <position position="362"/>
    </location>
    <ligand>
        <name>substrate</name>
    </ligand>
</feature>
<evidence type="ECO:0000256" key="13">
    <source>
        <dbReference type="PIRSR" id="PIRSR605478-3"/>
    </source>
</evidence>
<dbReference type="PATRIC" id="fig|56107.3.peg.1989"/>
<dbReference type="FunFam" id="3.40.50.920:FF:000003">
    <property type="entry name" value="Transketolase"/>
    <property type="match status" value="1"/>
</dbReference>
<evidence type="ECO:0000256" key="4">
    <source>
        <dbReference type="ARBA" id="ARBA00016662"/>
    </source>
</evidence>
<feature type="binding site" evidence="13">
    <location>
        <position position="268"/>
    </location>
    <ligand>
        <name>thiamine diphosphate</name>
        <dbReference type="ChEBI" id="CHEBI:58937"/>
    </ligand>
</feature>
<feature type="binding site" evidence="14">
    <location>
        <position position="161"/>
    </location>
    <ligand>
        <name>Mg(2+)</name>
        <dbReference type="ChEBI" id="CHEBI:18420"/>
    </ligand>
</feature>
<evidence type="ECO:0000256" key="10">
    <source>
        <dbReference type="NCBIfam" id="TIGR00232"/>
    </source>
</evidence>
<dbReference type="Pfam" id="PF22613">
    <property type="entry name" value="Transketolase_C_1"/>
    <property type="match status" value="1"/>
</dbReference>
<evidence type="ECO:0000256" key="15">
    <source>
        <dbReference type="PIRSR" id="PIRSR605478-5"/>
    </source>
</evidence>
<dbReference type="SMART" id="SM00861">
    <property type="entry name" value="Transket_pyr"/>
    <property type="match status" value="1"/>
</dbReference>
<dbReference type="KEGG" id="csg:Cylst_1791"/>
<reference evidence="18 19" key="1">
    <citation type="submission" date="2012-06" db="EMBL/GenBank/DDBJ databases">
        <title>Finished chromosome of genome of Cylindrospermum stagnale PCC 7417.</title>
        <authorList>
            <consortium name="US DOE Joint Genome Institute"/>
            <person name="Gugger M."/>
            <person name="Coursin T."/>
            <person name="Rippka R."/>
            <person name="Tandeau De Marsac N."/>
            <person name="Huntemann M."/>
            <person name="Wei C.-L."/>
            <person name="Han J."/>
            <person name="Detter J.C."/>
            <person name="Han C."/>
            <person name="Tapia R."/>
            <person name="Chen A."/>
            <person name="Kyrpides N."/>
            <person name="Mavromatis K."/>
            <person name="Markowitz V."/>
            <person name="Szeto E."/>
            <person name="Ivanova N."/>
            <person name="Pagani I."/>
            <person name="Pati A."/>
            <person name="Goodwin L."/>
            <person name="Nordberg H.P."/>
            <person name="Cantor M.N."/>
            <person name="Hua S.X."/>
            <person name="Woyke T."/>
            <person name="Kerfeld C.A."/>
        </authorList>
    </citation>
    <scope>NUCLEOTIDE SEQUENCE [LARGE SCALE GENOMIC DNA]</scope>
    <source>
        <strain evidence="18 19">PCC 7417</strain>
    </source>
</reference>
<evidence type="ECO:0000256" key="1">
    <source>
        <dbReference type="ARBA" id="ARBA00007131"/>
    </source>
</evidence>
<dbReference type="GO" id="GO:0005829">
    <property type="term" value="C:cytosol"/>
    <property type="evidence" value="ECO:0007669"/>
    <property type="project" value="TreeGrafter"/>
</dbReference>
<dbReference type="SUPFAM" id="SSF52518">
    <property type="entry name" value="Thiamin diphosphate-binding fold (THDP-binding)"/>
    <property type="match status" value="2"/>
</dbReference>
<comment type="similarity">
    <text evidence="1 16">Belongs to the transketolase family.</text>
</comment>
<keyword evidence="8 13" id="KW-0786">Thiamine pyrophosphate</keyword>
<evidence type="ECO:0000256" key="16">
    <source>
        <dbReference type="RuleBase" id="RU004996"/>
    </source>
</evidence>
<comment type="catalytic activity">
    <reaction evidence="9 16">
        <text>D-sedoheptulose 7-phosphate + D-glyceraldehyde 3-phosphate = aldehydo-D-ribose 5-phosphate + D-xylulose 5-phosphate</text>
        <dbReference type="Rhea" id="RHEA:10508"/>
        <dbReference type="ChEBI" id="CHEBI:57483"/>
        <dbReference type="ChEBI" id="CHEBI:57737"/>
        <dbReference type="ChEBI" id="CHEBI:58273"/>
        <dbReference type="ChEBI" id="CHEBI:59776"/>
        <dbReference type="EC" id="2.2.1.1"/>
    </reaction>
</comment>
<dbReference type="InterPro" id="IPR055152">
    <property type="entry name" value="Transketolase-like_C_2"/>
</dbReference>
<evidence type="ECO:0000256" key="12">
    <source>
        <dbReference type="PIRSR" id="PIRSR605478-2"/>
    </source>
</evidence>
<feature type="site" description="Important for catalytic activity" evidence="15">
    <location>
        <position position="31"/>
    </location>
</feature>
<dbReference type="HOGENOM" id="CLU_009227_0_0_3"/>
<keyword evidence="19" id="KW-1185">Reference proteome</keyword>
<dbReference type="NCBIfam" id="TIGR00232">
    <property type="entry name" value="tktlase_bact"/>
    <property type="match status" value="1"/>
</dbReference>
<comment type="cofactor">
    <cofactor evidence="13">
        <name>thiamine diphosphate</name>
        <dbReference type="ChEBI" id="CHEBI:58937"/>
    </cofactor>
    <text evidence="13">Binds 1 thiamine pyrophosphate per subunit. During the reaction, the substrate forms a covalent intermediate with the cofactor.</text>
</comment>
<dbReference type="Gene3D" id="3.40.50.920">
    <property type="match status" value="1"/>
</dbReference>
<dbReference type="InterPro" id="IPR005478">
    <property type="entry name" value="Transketolase_bac-like"/>
</dbReference>
<name>K9WX18_9NOST</name>
<dbReference type="GO" id="GO:0006098">
    <property type="term" value="P:pentose-phosphate shunt"/>
    <property type="evidence" value="ECO:0007669"/>
    <property type="project" value="TreeGrafter"/>
</dbReference>
<feature type="binding site" evidence="14">
    <location>
        <position position="193"/>
    </location>
    <ligand>
        <name>Mg(2+)</name>
        <dbReference type="ChEBI" id="CHEBI:18420"/>
    </ligand>
</feature>
<feature type="binding site" evidence="12">
    <location>
        <position position="467"/>
    </location>
    <ligand>
        <name>substrate</name>
    </ligand>
</feature>
<dbReference type="InterPro" id="IPR020826">
    <property type="entry name" value="Transketolase_BS"/>
</dbReference>
<feature type="binding site" evidence="12">
    <location>
        <position position="31"/>
    </location>
    <ligand>
        <name>substrate</name>
    </ligand>
</feature>
<evidence type="ECO:0000313" key="19">
    <source>
        <dbReference type="Proteomes" id="UP000010475"/>
    </source>
</evidence>
<dbReference type="GO" id="GO:0046872">
    <property type="term" value="F:metal ion binding"/>
    <property type="evidence" value="ECO:0007669"/>
    <property type="project" value="UniProtKB-KW"/>
</dbReference>
<dbReference type="Pfam" id="PF00456">
    <property type="entry name" value="Transketolase_N"/>
    <property type="match status" value="1"/>
</dbReference>
<keyword evidence="5 16" id="KW-0808">Transferase</keyword>
<dbReference type="AlphaFoldDB" id="K9WX18"/>
<feature type="binding site" evidence="13">
    <location>
        <position position="162"/>
    </location>
    <ligand>
        <name>thiamine diphosphate</name>
        <dbReference type="ChEBI" id="CHEBI:58937"/>
    </ligand>
</feature>
<dbReference type="RefSeq" id="WP_015207308.1">
    <property type="nucleotide sequence ID" value="NC_019757.1"/>
</dbReference>
<dbReference type="InterPro" id="IPR005475">
    <property type="entry name" value="Transketolase-like_Pyr-bd"/>
</dbReference>
<dbReference type="Proteomes" id="UP000010475">
    <property type="component" value="Chromosome"/>
</dbReference>
<evidence type="ECO:0000256" key="2">
    <source>
        <dbReference type="ARBA" id="ARBA00011738"/>
    </source>
</evidence>
<protein>
    <recommendedName>
        <fullName evidence="4 10">Transketolase</fullName>
        <ecNumber evidence="3 10">2.2.1.1</ecNumber>
    </recommendedName>
</protein>
<dbReference type="CDD" id="cd02012">
    <property type="entry name" value="TPP_TK"/>
    <property type="match status" value="1"/>
</dbReference>
<dbReference type="InterPro" id="IPR033247">
    <property type="entry name" value="Transketolase_fam"/>
</dbReference>
<dbReference type="PANTHER" id="PTHR43522">
    <property type="entry name" value="TRANSKETOLASE"/>
    <property type="match status" value="1"/>
</dbReference>
<dbReference type="FunFam" id="3.40.50.970:FF:000004">
    <property type="entry name" value="Transketolase"/>
    <property type="match status" value="1"/>
</dbReference>
<feature type="binding site" evidence="12">
    <location>
        <position position="479"/>
    </location>
    <ligand>
        <name>substrate</name>
    </ligand>
</feature>
<evidence type="ECO:0000256" key="9">
    <source>
        <dbReference type="ARBA" id="ARBA00049473"/>
    </source>
</evidence>
<evidence type="ECO:0000256" key="7">
    <source>
        <dbReference type="ARBA" id="ARBA00022842"/>
    </source>
</evidence>
<dbReference type="CDD" id="cd07033">
    <property type="entry name" value="TPP_PYR_DXS_TK_like"/>
    <property type="match status" value="1"/>
</dbReference>
<feature type="binding site" evidence="13">
    <location>
        <begin position="120"/>
        <end position="122"/>
    </location>
    <ligand>
        <name>thiamine diphosphate</name>
        <dbReference type="ChEBI" id="CHEBI:58937"/>
    </ligand>
</feature>
<feature type="site" description="Important for catalytic activity" evidence="15">
    <location>
        <position position="268"/>
    </location>
</feature>
<sequence>MAVATQSLEELCINSIRFLAVDAIEKSKSGHPGLPMGAAPMAFVLWDKFMRFNPKNPQWFNRDRFVLSAGHGCMLQYALLYLTGYDSVTIDDIKQFRQWGSKTPGHPENFETPGVEVTTGPLGQGIANAVGLAIAEAHLAAKFNKPDAKLVDHYTYVIVGDGCNMEGVSGEAASFAGHLGLGKLIALYDDNHISIDGSTDVAFTEDVSKRFEAYGWHVLHVEDGNTDLAAIEKAIAAAKAVTDKPTLIKVTTTIGYGSPNKQNTAGIHGAALGPDETALTRQNLGWQHGPFEVPQDALNHTRKAVERGAGYESDWNKTFADYKAKYPQEAAEFERLLSSKLPDGWDKVLPTYTAEDKALPTRKHSETCLNKLAQVLPELIGGSADLTHSNLTEIKGFGDFQKGQYQNRNIHFGVREHGMGAICNGIALHNSGLIPYGATFLIFTDYMRAAIRLAALSQAGSIWVMTHDSIGQGEDGPTHQPIETLASLRAIPDLTVIRPADGTETSGAYKVAIEKASQNASTLLAFSRQNVPNLTGTSIEGVTKGGYILVDSQGTPDIILIGTGSELSLAVTAAEKLTAEGKKVRVVSLPSTTLFDKQDAAYRESVLPKAVTKRLSVEAASSYGWHKYVGTEGDTVSIDTFGASAPGGTCLEKFGFTVENVLAKAKALLG</sequence>
<feature type="binding site" evidence="12">
    <location>
        <position position="389"/>
    </location>
    <ligand>
        <name>substrate</name>
    </ligand>
</feature>
<evidence type="ECO:0000256" key="6">
    <source>
        <dbReference type="ARBA" id="ARBA00022723"/>
    </source>
</evidence>
<evidence type="ECO:0000256" key="5">
    <source>
        <dbReference type="ARBA" id="ARBA00022679"/>
    </source>
</evidence>
<evidence type="ECO:0000256" key="8">
    <source>
        <dbReference type="ARBA" id="ARBA00023052"/>
    </source>
</evidence>
<dbReference type="InterPro" id="IPR005474">
    <property type="entry name" value="Transketolase_N"/>
</dbReference>
<feature type="binding site" evidence="13">
    <location>
        <position position="71"/>
    </location>
    <ligand>
        <name>thiamine diphosphate</name>
        <dbReference type="ChEBI" id="CHEBI:58937"/>
    </ligand>
</feature>
<evidence type="ECO:0000313" key="18">
    <source>
        <dbReference type="EMBL" id="AFZ24052.1"/>
    </source>
</evidence>
<comment type="subunit">
    <text evidence="2 16">Homodimer.</text>
</comment>
<comment type="function">
    <text evidence="16">Catalyzes the transfer of a two-carbon ketol group from a ketose donor to an aldose acceptor, via a covalent intermediate with the cofactor thiamine pyrophosphate.</text>
</comment>
<dbReference type="STRING" id="56107.Cylst_1791"/>
<comment type="cofactor">
    <cofactor evidence="16">
        <name>Mg(2+)</name>
        <dbReference type="ChEBI" id="CHEBI:18420"/>
    </cofactor>
    <cofactor evidence="16">
        <name>Ca(2+)</name>
        <dbReference type="ChEBI" id="CHEBI:29108"/>
    </cofactor>
    <cofactor evidence="16">
        <name>Mn(2+)</name>
        <dbReference type="ChEBI" id="CHEBI:29035"/>
    </cofactor>
    <cofactor evidence="16">
        <name>Co(2+)</name>
        <dbReference type="ChEBI" id="CHEBI:48828"/>
    </cofactor>
    <text evidence="16">Binds 1 Mg(2+) ion per subunit. Can also utilize other divalent metal cations, such as Ca(2+), Mn(2+) and Co(2+).</text>
</comment>
<dbReference type="OrthoDB" id="8732661at2"/>
<evidence type="ECO:0000259" key="17">
    <source>
        <dbReference type="SMART" id="SM00861"/>
    </source>
</evidence>
<feature type="binding site" evidence="12">
    <location>
        <position position="268"/>
    </location>
    <ligand>
        <name>substrate</name>
    </ligand>
</feature>
<feature type="active site" description="Proton donor" evidence="11">
    <location>
        <position position="416"/>
    </location>
</feature>